<dbReference type="Proteomes" id="UP001597368">
    <property type="component" value="Unassembled WGS sequence"/>
</dbReference>
<keyword evidence="1" id="KW-1133">Transmembrane helix</keyword>
<evidence type="ECO:0008006" key="4">
    <source>
        <dbReference type="Google" id="ProtNLM"/>
    </source>
</evidence>
<protein>
    <recommendedName>
        <fullName evidence="4">LysM domain-containing protein</fullName>
    </recommendedName>
</protein>
<gene>
    <name evidence="2" type="ORF">ACFSKW_08810</name>
</gene>
<dbReference type="InterPro" id="IPR036779">
    <property type="entry name" value="LysM_dom_sf"/>
</dbReference>
<feature type="transmembrane region" description="Helical" evidence="1">
    <location>
        <begin position="145"/>
        <end position="168"/>
    </location>
</feature>
<dbReference type="InterPro" id="IPR036689">
    <property type="entry name" value="ESAT-6-like_sf"/>
</dbReference>
<proteinExistence type="predicted"/>
<sequence length="439" mass="47447">MTREPSINPVTWNWNPASWGWDFNPGTVLNPGPLFSTLSSMWHALPLMFDDTIERRLMGAAAAHRRLDTDLERLHQAIDPAVAKIVQDWQGGAADQFRTAWSRVVDPKARAALRQSCTGVAEVLESVLNATNMTKQAIIELVRTAVLWGALFFALRLAASIWAAYLAYLKTTRLVMAAVTLLQRLAALFRTAGTLLARLPLAGRLTIVPKIGNALKTAALRPFDITTMTKLASAGFKSYAKTSAWVYGGVIGTQMAAQGMKGESIFNLSPLTFAQAARITTAATLAGVFLPIAGPFSKGLFQGGSAASWAATLTKSGVAVGESGMAFGGFVAARNWATSKLPWLAKLGPDAQKQALGFAPTAAFRVWRPLNTSEVPEQLPSWERPSVDSWSVNEGSLWEVADKVWGDGSRWREIYDANRDLIGPDPKVLRVGQVLTIPG</sequence>
<evidence type="ECO:0000313" key="3">
    <source>
        <dbReference type="Proteomes" id="UP001597368"/>
    </source>
</evidence>
<dbReference type="SUPFAM" id="SSF140453">
    <property type="entry name" value="EsxAB dimer-like"/>
    <property type="match status" value="1"/>
</dbReference>
<keyword evidence="1" id="KW-0812">Transmembrane</keyword>
<comment type="caution">
    <text evidence="2">The sequence shown here is derived from an EMBL/GenBank/DDBJ whole genome shotgun (WGS) entry which is preliminary data.</text>
</comment>
<dbReference type="RefSeq" id="WP_379571025.1">
    <property type="nucleotide sequence ID" value="NZ_JBHUFV010000015.1"/>
</dbReference>
<dbReference type="Gene3D" id="3.10.350.10">
    <property type="entry name" value="LysM domain"/>
    <property type="match status" value="1"/>
</dbReference>
<keyword evidence="3" id="KW-1185">Reference proteome</keyword>
<keyword evidence="1" id="KW-0472">Membrane</keyword>
<organism evidence="2 3">
    <name type="scientific">Nonomuraea mangrovi</name>
    <dbReference type="NCBI Taxonomy" id="2316207"/>
    <lineage>
        <taxon>Bacteria</taxon>
        <taxon>Bacillati</taxon>
        <taxon>Actinomycetota</taxon>
        <taxon>Actinomycetes</taxon>
        <taxon>Streptosporangiales</taxon>
        <taxon>Streptosporangiaceae</taxon>
        <taxon>Nonomuraea</taxon>
    </lineage>
</organism>
<dbReference type="Gene3D" id="1.10.287.1060">
    <property type="entry name" value="ESAT-6-like"/>
    <property type="match status" value="1"/>
</dbReference>
<evidence type="ECO:0000256" key="1">
    <source>
        <dbReference type="SAM" id="Phobius"/>
    </source>
</evidence>
<dbReference type="EMBL" id="JBHUFV010000015">
    <property type="protein sequence ID" value="MFD1931575.1"/>
    <property type="molecule type" value="Genomic_DNA"/>
</dbReference>
<accession>A0ABW4SRL2</accession>
<name>A0ABW4SRL2_9ACTN</name>
<evidence type="ECO:0000313" key="2">
    <source>
        <dbReference type="EMBL" id="MFD1931575.1"/>
    </source>
</evidence>
<reference evidence="3" key="1">
    <citation type="journal article" date="2019" name="Int. J. Syst. Evol. Microbiol.">
        <title>The Global Catalogue of Microorganisms (GCM) 10K type strain sequencing project: providing services to taxonomists for standard genome sequencing and annotation.</title>
        <authorList>
            <consortium name="The Broad Institute Genomics Platform"/>
            <consortium name="The Broad Institute Genome Sequencing Center for Infectious Disease"/>
            <person name="Wu L."/>
            <person name="Ma J."/>
        </authorList>
    </citation>
    <scope>NUCLEOTIDE SEQUENCE [LARGE SCALE GENOMIC DNA]</scope>
    <source>
        <strain evidence="3">ICMP 6774ER</strain>
    </source>
</reference>